<dbReference type="Pfam" id="PF00989">
    <property type="entry name" value="PAS"/>
    <property type="match status" value="1"/>
</dbReference>
<dbReference type="OrthoDB" id="86314at2157"/>
<dbReference type="Pfam" id="PF05763">
    <property type="entry name" value="DUF835"/>
    <property type="match status" value="1"/>
</dbReference>
<dbReference type="GO" id="GO:0000160">
    <property type="term" value="P:phosphorelay signal transduction system"/>
    <property type="evidence" value="ECO:0007669"/>
    <property type="project" value="InterPro"/>
</dbReference>
<proteinExistence type="predicted"/>
<dbReference type="Proteomes" id="UP000278252">
    <property type="component" value="Unassembled WGS sequence"/>
</dbReference>
<dbReference type="InterPro" id="IPR050595">
    <property type="entry name" value="Bact_response_regulator"/>
</dbReference>
<dbReference type="InterPro" id="IPR008553">
    <property type="entry name" value="DUF835"/>
</dbReference>
<feature type="modified residue" description="4-aspartylphosphate" evidence="2">
    <location>
        <position position="55"/>
    </location>
</feature>
<dbReference type="Pfam" id="PF00072">
    <property type="entry name" value="Response_reg"/>
    <property type="match status" value="1"/>
</dbReference>
<dbReference type="InterPro" id="IPR013767">
    <property type="entry name" value="PAS_fold"/>
</dbReference>
<reference evidence="5 8" key="1">
    <citation type="submission" date="2014-12" db="EMBL/GenBank/DDBJ databases">
        <title>The genome sequence of Methanohalophilus portucalensis strain FDF1.</title>
        <authorList>
            <person name="Lai M.-C."/>
            <person name="Lai S.-J."/>
        </authorList>
    </citation>
    <scope>NUCLEOTIDE SEQUENCE [LARGE SCALE GENOMIC DNA]</scope>
    <source>
        <strain evidence="5 8">FDF-1</strain>
    </source>
</reference>
<dbReference type="Proteomes" id="UP000185713">
    <property type="component" value="Unassembled WGS sequence"/>
</dbReference>
<dbReference type="InterPro" id="IPR001789">
    <property type="entry name" value="Sig_transdc_resp-reg_receiver"/>
</dbReference>
<dbReference type="AlphaFoldDB" id="A0A1L9C645"/>
<dbReference type="PANTHER" id="PTHR44591">
    <property type="entry name" value="STRESS RESPONSE REGULATOR PROTEIN 1"/>
    <property type="match status" value="1"/>
</dbReference>
<reference evidence="9" key="2">
    <citation type="submission" date="2017-04" db="EMBL/GenBank/DDBJ databases">
        <authorList>
            <person name="Varghese N."/>
            <person name="Submissions S."/>
        </authorList>
    </citation>
    <scope>NUCLEOTIDE SEQUENCE [LARGE SCALE GENOMIC DNA]</scope>
    <source>
        <strain evidence="9">FDF-1</strain>
    </source>
</reference>
<dbReference type="Gene3D" id="3.30.450.20">
    <property type="entry name" value="PAS domain"/>
    <property type="match status" value="1"/>
</dbReference>
<evidence type="ECO:0000313" key="5">
    <source>
        <dbReference type="EMBL" id="OJH49936.1"/>
    </source>
</evidence>
<evidence type="ECO:0000256" key="1">
    <source>
        <dbReference type="ARBA" id="ARBA00022553"/>
    </source>
</evidence>
<evidence type="ECO:0000313" key="6">
    <source>
        <dbReference type="EMBL" id="RNI13259.1"/>
    </source>
</evidence>
<evidence type="ECO:0000259" key="3">
    <source>
        <dbReference type="PROSITE" id="PS50110"/>
    </source>
</evidence>
<dbReference type="Gene3D" id="3.40.50.2300">
    <property type="match status" value="1"/>
</dbReference>
<dbReference type="SUPFAM" id="SSF55785">
    <property type="entry name" value="PYP-like sensor domain (PAS domain)"/>
    <property type="match status" value="1"/>
</dbReference>
<feature type="domain" description="Response regulatory" evidence="3">
    <location>
        <begin position="8"/>
        <end position="122"/>
    </location>
</feature>
<dbReference type="InterPro" id="IPR000014">
    <property type="entry name" value="PAS"/>
</dbReference>
<dbReference type="InterPro" id="IPR011006">
    <property type="entry name" value="CheY-like_superfamily"/>
</dbReference>
<evidence type="ECO:0000313" key="10">
    <source>
        <dbReference type="Proteomes" id="UP000278252"/>
    </source>
</evidence>
<dbReference type="PANTHER" id="PTHR44591:SF3">
    <property type="entry name" value="RESPONSE REGULATORY DOMAIN-CONTAINING PROTEIN"/>
    <property type="match status" value="1"/>
</dbReference>
<dbReference type="NCBIfam" id="TIGR00229">
    <property type="entry name" value="sensory_box"/>
    <property type="match status" value="1"/>
</dbReference>
<reference evidence="7" key="3">
    <citation type="submission" date="2017-04" db="EMBL/GenBank/DDBJ databases">
        <authorList>
            <person name="Afonso C.L."/>
            <person name="Miller P.J."/>
            <person name="Scott M.A."/>
            <person name="Spackman E."/>
            <person name="Goraichik I."/>
            <person name="Dimitrov K.M."/>
            <person name="Suarez D.L."/>
            <person name="Swayne D.E."/>
        </authorList>
    </citation>
    <scope>NUCLEOTIDE SEQUENCE [LARGE SCALE GENOMIC DNA]</scope>
    <source>
        <strain evidence="7">FDF-1</strain>
    </source>
</reference>
<dbReference type="EMBL" id="RJJH01000001">
    <property type="protein sequence ID" value="RNI13259.1"/>
    <property type="molecule type" value="Genomic_DNA"/>
</dbReference>
<evidence type="ECO:0000313" key="9">
    <source>
        <dbReference type="Proteomes" id="UP000193969"/>
    </source>
</evidence>
<dbReference type="PROSITE" id="PS50110">
    <property type="entry name" value="RESPONSE_REGULATORY"/>
    <property type="match status" value="1"/>
</dbReference>
<dbReference type="SUPFAM" id="SSF52172">
    <property type="entry name" value="CheY-like"/>
    <property type="match status" value="1"/>
</dbReference>
<dbReference type="RefSeq" id="WP_072359098.1">
    <property type="nucleotide sequence ID" value="NZ_FXBN01000001.1"/>
</dbReference>
<reference evidence="6 10" key="4">
    <citation type="submission" date="2018-10" db="EMBL/GenBank/DDBJ databases">
        <title>Cultivation of a novel Methanohalophilus strain from Kebrit Deep of the Red Sea and a genomic comparison of members of the genus Methanohalophilus.</title>
        <authorList>
            <person name="Guan Y."/>
            <person name="Ngugi D.K."/>
            <person name="Stingl U."/>
        </authorList>
    </citation>
    <scope>NUCLEOTIDE SEQUENCE [LARGE SCALE GENOMIC DNA]</scope>
    <source>
        <strain evidence="6 10">DSM 7471</strain>
    </source>
</reference>
<keyword evidence="9" id="KW-1185">Reference proteome</keyword>
<evidence type="ECO:0000256" key="2">
    <source>
        <dbReference type="PROSITE-ProRule" id="PRU00169"/>
    </source>
</evidence>
<dbReference type="STRING" id="523843.SAMN06264941_0621"/>
<accession>A0A1L9C645</accession>
<gene>
    <name evidence="6" type="ORF">EFE41_01360</name>
    <name evidence="5" type="ORF">MPF_0730</name>
    <name evidence="7" type="ORF">SAMN06264941_0621</name>
</gene>
<dbReference type="Proteomes" id="UP000193969">
    <property type="component" value="Unassembled WGS sequence"/>
</dbReference>
<protein>
    <submittedName>
        <fullName evidence="6">DUF835 domain-containing protein</fullName>
    </submittedName>
    <submittedName>
        <fullName evidence="7">PAS domain S-box-containing protein</fullName>
    </submittedName>
</protein>
<evidence type="ECO:0000259" key="4">
    <source>
        <dbReference type="PROSITE" id="PS50112"/>
    </source>
</evidence>
<keyword evidence="1 2" id="KW-0597">Phosphoprotein</keyword>
<dbReference type="SMART" id="SM00091">
    <property type="entry name" value="PAS"/>
    <property type="match status" value="1"/>
</dbReference>
<dbReference type="EMBL" id="JWTK01000002">
    <property type="protein sequence ID" value="OJH49936.1"/>
    <property type="molecule type" value="Genomic_DNA"/>
</dbReference>
<organism evidence="5 8">
    <name type="scientific">Methanohalophilus portucalensis FDF-1</name>
    <dbReference type="NCBI Taxonomy" id="523843"/>
    <lineage>
        <taxon>Archaea</taxon>
        <taxon>Methanobacteriati</taxon>
        <taxon>Methanobacteriota</taxon>
        <taxon>Stenosarchaea group</taxon>
        <taxon>Methanomicrobia</taxon>
        <taxon>Methanosarcinales</taxon>
        <taxon>Methanosarcinaceae</taxon>
        <taxon>Methanohalophilus</taxon>
    </lineage>
</organism>
<dbReference type="PROSITE" id="PS50112">
    <property type="entry name" value="PAS"/>
    <property type="match status" value="1"/>
</dbReference>
<evidence type="ECO:0000313" key="8">
    <source>
        <dbReference type="Proteomes" id="UP000185713"/>
    </source>
</evidence>
<feature type="domain" description="PAS" evidence="4">
    <location>
        <begin position="141"/>
        <end position="215"/>
    </location>
</feature>
<dbReference type="EMBL" id="FXBN01000001">
    <property type="protein sequence ID" value="SMH32704.1"/>
    <property type="molecule type" value="Genomic_DNA"/>
</dbReference>
<sequence>MTGNAKSTILVVDDEESNLDLMDAYMEDEYNLVFASSGTEALEKANENIDLILLDVLMPDISGFEVCHKLKSNNDTKYIPVILVTALSKRDNLQKGIDSGADDFLAKPVDMLEIQIRVKSLLRIKHQRDTIIEDKNKAQKYRDHLDKLIKTSPIAILYLDKNRNILNANKSAIRLLGYEGEEILGKNISGILKDDSNLEMEDKSDFTIEFLQKNGKSVSMNVSTSMVEDEESGTGMIVTMQDLKKLKGLFITPLTEREYNEDVRLELSSIENGYSYIIDNADFKTGYDAFSCFVKSGYHGLCISRMNPDHIRKSYDLYKTPLIWLTKNQNSTDPVIEPSEIFKIPPTITNFIDKVENGLIFIDGLEYLILENDFRSIIKLIEQINDSIMASSSKLIIQIDPHTMEQKEYHLFKRWMRKLPLDAIENIQLSNDI</sequence>
<dbReference type="CDD" id="cd00130">
    <property type="entry name" value="PAS"/>
    <property type="match status" value="1"/>
</dbReference>
<dbReference type="InterPro" id="IPR035965">
    <property type="entry name" value="PAS-like_dom_sf"/>
</dbReference>
<evidence type="ECO:0000313" key="7">
    <source>
        <dbReference type="EMBL" id="SMH32704.1"/>
    </source>
</evidence>
<dbReference type="GO" id="GO:0006355">
    <property type="term" value="P:regulation of DNA-templated transcription"/>
    <property type="evidence" value="ECO:0007669"/>
    <property type="project" value="InterPro"/>
</dbReference>
<dbReference type="SMART" id="SM00448">
    <property type="entry name" value="REC"/>
    <property type="match status" value="1"/>
</dbReference>
<name>A0A1L9C645_9EURY</name>